<evidence type="ECO:0000256" key="4">
    <source>
        <dbReference type="ARBA" id="ARBA00022737"/>
    </source>
</evidence>
<dbReference type="Gene3D" id="2.170.300.10">
    <property type="entry name" value="Tie2 ligand-binding domain superfamily"/>
    <property type="match status" value="2"/>
</dbReference>
<feature type="domain" description="EGF-like" evidence="8">
    <location>
        <begin position="106"/>
        <end position="141"/>
    </location>
</feature>
<feature type="disulfide bond" evidence="6">
    <location>
        <begin position="174"/>
        <end position="183"/>
    </location>
</feature>
<keyword evidence="5 6" id="KW-1015">Disulfide bond</keyword>
<evidence type="ECO:0000256" key="6">
    <source>
        <dbReference type="PROSITE-ProRule" id="PRU00076"/>
    </source>
</evidence>
<sequence>MTYNLGVRCETRCPSGKFGPTCEDSCNCKNNSSCDPESGKCYCARGWQGEDCSQPCDKGYYGIGCQQTCPQLAMGNKTCDHITGEYVCPAGYIGITCEHPCPLGTYGKNCKSNCSCRNGGDCHHVTGECQCLPGWVGKNCTIPCEPGRFGMNCSQHCKCSNNGECRRNDGVCKCQPGWTGTQCTEICPEGYFGDHCMTPCECKNDNFMCHPAQGCICRHGYAGKDCDESIVLSRVRQPSSDDNSNYGSVIAGVIVAIVAIVAAGCIFVYYRRRVSNLKTEIAHVQYIADPNAFSPDRNHFDNPVYSYQGGVKRDNEHLLNNSKQIRNNLHKPTNTNLERARLGVACCSTDDDDFKGSYSSDELQSLKNREADATNPNIYHSIDKIDHVYDEIKQKDVKDIELEYDHLDYTRPVTTLKPHYQRMASPFGSRDLVKSDKSETE</sequence>
<accession>A0A8J6L8L3</accession>
<reference evidence="9" key="2">
    <citation type="submission" date="2021-08" db="EMBL/GenBank/DDBJ databases">
        <authorList>
            <person name="Eriksson T."/>
        </authorList>
    </citation>
    <scope>NUCLEOTIDE SEQUENCE</scope>
    <source>
        <strain evidence="9">Stoneville</strain>
        <tissue evidence="9">Whole head</tissue>
    </source>
</reference>
<evidence type="ECO:0000256" key="1">
    <source>
        <dbReference type="ARBA" id="ARBA00022473"/>
    </source>
</evidence>
<keyword evidence="4" id="KW-0677">Repeat</keyword>
<proteinExistence type="predicted"/>
<organism evidence="9 10">
    <name type="scientific">Tenebrio molitor</name>
    <name type="common">Yellow mealworm beetle</name>
    <dbReference type="NCBI Taxonomy" id="7067"/>
    <lineage>
        <taxon>Eukaryota</taxon>
        <taxon>Metazoa</taxon>
        <taxon>Ecdysozoa</taxon>
        <taxon>Arthropoda</taxon>
        <taxon>Hexapoda</taxon>
        <taxon>Insecta</taxon>
        <taxon>Pterygota</taxon>
        <taxon>Neoptera</taxon>
        <taxon>Endopterygota</taxon>
        <taxon>Coleoptera</taxon>
        <taxon>Polyphaga</taxon>
        <taxon>Cucujiformia</taxon>
        <taxon>Tenebrionidae</taxon>
        <taxon>Tenebrio</taxon>
    </lineage>
</organism>
<dbReference type="PROSITE" id="PS00022">
    <property type="entry name" value="EGF_1"/>
    <property type="match status" value="3"/>
</dbReference>
<dbReference type="FunFam" id="2.170.300.10:FF:000002">
    <property type="entry name" value="Multiple epidermal growth factor-like domains 10"/>
    <property type="match status" value="1"/>
</dbReference>
<dbReference type="CDD" id="cd00055">
    <property type="entry name" value="EGF_Lam"/>
    <property type="match status" value="1"/>
</dbReference>
<dbReference type="GO" id="GO:0016020">
    <property type="term" value="C:membrane"/>
    <property type="evidence" value="ECO:0007669"/>
    <property type="project" value="InterPro"/>
</dbReference>
<keyword evidence="7" id="KW-0812">Transmembrane</keyword>
<protein>
    <recommendedName>
        <fullName evidence="8">EGF-like domain-containing protein</fullName>
    </recommendedName>
</protein>
<evidence type="ECO:0000256" key="2">
    <source>
        <dbReference type="ARBA" id="ARBA00022536"/>
    </source>
</evidence>
<dbReference type="GO" id="GO:0048513">
    <property type="term" value="P:animal organ development"/>
    <property type="evidence" value="ECO:0007669"/>
    <property type="project" value="UniProtKB-ARBA"/>
</dbReference>
<evidence type="ECO:0000256" key="3">
    <source>
        <dbReference type="ARBA" id="ARBA00022729"/>
    </source>
</evidence>
<keyword evidence="2 6" id="KW-0245">EGF-like domain</keyword>
<dbReference type="Proteomes" id="UP000719412">
    <property type="component" value="Unassembled WGS sequence"/>
</dbReference>
<dbReference type="InterPro" id="IPR000742">
    <property type="entry name" value="EGF"/>
</dbReference>
<dbReference type="InterPro" id="IPR002049">
    <property type="entry name" value="LE_dom"/>
</dbReference>
<dbReference type="GO" id="GO:0007154">
    <property type="term" value="P:cell communication"/>
    <property type="evidence" value="ECO:0007669"/>
    <property type="project" value="InterPro"/>
</dbReference>
<dbReference type="PROSITE" id="PS50026">
    <property type="entry name" value="EGF_3"/>
    <property type="match status" value="2"/>
</dbReference>
<evidence type="ECO:0000256" key="7">
    <source>
        <dbReference type="SAM" id="Phobius"/>
    </source>
</evidence>
<dbReference type="Pfam" id="PF00053">
    <property type="entry name" value="EGF_laminin"/>
    <property type="match status" value="1"/>
</dbReference>
<evidence type="ECO:0000256" key="5">
    <source>
        <dbReference type="ARBA" id="ARBA00023157"/>
    </source>
</evidence>
<comment type="caution">
    <text evidence="6">Lacks conserved residue(s) required for the propagation of feature annotation.</text>
</comment>
<keyword evidence="7" id="KW-0472">Membrane</keyword>
<gene>
    <name evidence="9" type="ORF">GEV33_011855</name>
</gene>
<dbReference type="PANTHER" id="PTHR24043">
    <property type="entry name" value="SCAVENGER RECEPTOR CLASS F"/>
    <property type="match status" value="1"/>
</dbReference>
<dbReference type="SMART" id="SM00180">
    <property type="entry name" value="EGF_Lam"/>
    <property type="match status" value="3"/>
</dbReference>
<keyword evidence="1" id="KW-0217">Developmental protein</keyword>
<evidence type="ECO:0000313" key="9">
    <source>
        <dbReference type="EMBL" id="KAH0810937.1"/>
    </source>
</evidence>
<dbReference type="PRINTS" id="PR00011">
    <property type="entry name" value="EGFLAMININ"/>
</dbReference>
<dbReference type="EMBL" id="JABDTM020027155">
    <property type="protein sequence ID" value="KAH0810937.1"/>
    <property type="molecule type" value="Genomic_DNA"/>
</dbReference>
<reference evidence="9" key="1">
    <citation type="journal article" date="2020" name="J Insects Food Feed">
        <title>The yellow mealworm (Tenebrio molitor) genome: a resource for the emerging insects as food and feed industry.</title>
        <authorList>
            <person name="Eriksson T."/>
            <person name="Andere A."/>
            <person name="Kelstrup H."/>
            <person name="Emery V."/>
            <person name="Picard C."/>
        </authorList>
    </citation>
    <scope>NUCLEOTIDE SEQUENCE</scope>
    <source>
        <strain evidence="9">Stoneville</strain>
        <tissue evidence="9">Whole head</tissue>
    </source>
</reference>
<dbReference type="InterPro" id="IPR042635">
    <property type="entry name" value="MEGF10/SREC1/2-like"/>
</dbReference>
<feature type="domain" description="EGF-like" evidence="8">
    <location>
        <begin position="149"/>
        <end position="184"/>
    </location>
</feature>
<keyword evidence="7" id="KW-1133">Transmembrane helix</keyword>
<feature type="disulfide bond" evidence="6">
    <location>
        <begin position="131"/>
        <end position="140"/>
    </location>
</feature>
<name>A0A8J6L8L3_TENMO</name>
<evidence type="ECO:0000313" key="10">
    <source>
        <dbReference type="Proteomes" id="UP000719412"/>
    </source>
</evidence>
<dbReference type="SMART" id="SM00181">
    <property type="entry name" value="EGF"/>
    <property type="match status" value="5"/>
</dbReference>
<dbReference type="AlphaFoldDB" id="A0A8J6L8L3"/>
<evidence type="ECO:0000259" key="8">
    <source>
        <dbReference type="PROSITE" id="PS50026"/>
    </source>
</evidence>
<keyword evidence="3" id="KW-0732">Signal</keyword>
<dbReference type="GO" id="GO:0005044">
    <property type="term" value="F:scavenger receptor activity"/>
    <property type="evidence" value="ECO:0007669"/>
    <property type="project" value="InterPro"/>
</dbReference>
<comment type="caution">
    <text evidence="9">The sequence shown here is derived from an EMBL/GenBank/DDBJ whole genome shotgun (WGS) entry which is preliminary data.</text>
</comment>
<dbReference type="GO" id="GO:0048731">
    <property type="term" value="P:system development"/>
    <property type="evidence" value="ECO:0007669"/>
    <property type="project" value="UniProtKB-ARBA"/>
</dbReference>
<dbReference type="Pfam" id="PF01414">
    <property type="entry name" value="DSL"/>
    <property type="match status" value="1"/>
</dbReference>
<keyword evidence="10" id="KW-1185">Reference proteome</keyword>
<feature type="transmembrane region" description="Helical" evidence="7">
    <location>
        <begin position="246"/>
        <end position="270"/>
    </location>
</feature>
<dbReference type="InterPro" id="IPR001774">
    <property type="entry name" value="DSL"/>
</dbReference>